<feature type="transmembrane region" description="Helical" evidence="9">
    <location>
        <begin position="502"/>
        <end position="523"/>
    </location>
</feature>
<evidence type="ECO:0000313" key="10">
    <source>
        <dbReference type="EMBL" id="KON30716.1"/>
    </source>
</evidence>
<comment type="caution">
    <text evidence="10">The sequence shown here is derived from an EMBL/GenBank/DDBJ whole genome shotgun (WGS) entry which is preliminary data.</text>
</comment>
<comment type="similarity">
    <text evidence="9">Belongs to the H(+)-translocating pyrophosphatase (TC 3.A.10) family. K(+)-insensitive subfamily.</text>
</comment>
<keyword evidence="5 9" id="KW-1278">Translocase</keyword>
<evidence type="ECO:0000313" key="11">
    <source>
        <dbReference type="Proteomes" id="UP000037210"/>
    </source>
</evidence>
<protein>
    <recommendedName>
        <fullName evidence="9">K(+)-insensitive pyrophosphate-energized proton pump</fullName>
        <ecNumber evidence="9">7.1.3.1</ecNumber>
    </recommendedName>
    <alternativeName>
        <fullName evidence="9">Membrane-bound proton-translocating pyrophosphatase</fullName>
    </alternativeName>
    <alternativeName>
        <fullName evidence="9">Pyrophosphate-energized inorganic pyrophosphatase</fullName>
        <shortName evidence="9">H(+)-PPase</shortName>
    </alternativeName>
</protein>
<feature type="transmembrane region" description="Helical" evidence="9">
    <location>
        <begin position="57"/>
        <end position="76"/>
    </location>
</feature>
<evidence type="ECO:0000256" key="4">
    <source>
        <dbReference type="ARBA" id="ARBA00022842"/>
    </source>
</evidence>
<feature type="transmembrane region" description="Helical" evidence="9">
    <location>
        <begin position="6"/>
        <end position="25"/>
    </location>
</feature>
<comment type="catalytic activity">
    <reaction evidence="9">
        <text>diphosphate + H2O + H(+)(in) = 2 phosphate + 2 H(+)(out)</text>
        <dbReference type="Rhea" id="RHEA:13973"/>
        <dbReference type="ChEBI" id="CHEBI:15377"/>
        <dbReference type="ChEBI" id="CHEBI:15378"/>
        <dbReference type="ChEBI" id="CHEBI:33019"/>
        <dbReference type="ChEBI" id="CHEBI:43474"/>
        <dbReference type="EC" id="7.1.3.1"/>
    </reaction>
</comment>
<dbReference type="PIRSF" id="PIRSF001265">
    <property type="entry name" value="H+-PPase"/>
    <property type="match status" value="1"/>
</dbReference>
<keyword evidence="7 9" id="KW-0406">Ion transport</keyword>
<feature type="transmembrane region" description="Helical" evidence="9">
    <location>
        <begin position="572"/>
        <end position="592"/>
    </location>
</feature>
<comment type="cofactor">
    <cofactor evidence="9">
        <name>Mg(2+)</name>
        <dbReference type="ChEBI" id="CHEBI:18420"/>
    </cofactor>
</comment>
<dbReference type="PATRIC" id="fig|1685127.3.peg.902"/>
<evidence type="ECO:0000256" key="7">
    <source>
        <dbReference type="ARBA" id="ARBA00023065"/>
    </source>
</evidence>
<dbReference type="Pfam" id="PF03030">
    <property type="entry name" value="H_PPase"/>
    <property type="match status" value="1"/>
</dbReference>
<proteinExistence type="inferred from homology"/>
<feature type="transmembrane region" description="Helical" evidence="9">
    <location>
        <begin position="664"/>
        <end position="684"/>
    </location>
</feature>
<feature type="transmembrane region" description="Helical" evidence="9">
    <location>
        <begin position="598"/>
        <end position="620"/>
    </location>
</feature>
<gene>
    <name evidence="9" type="primary">hppA</name>
    <name evidence="10" type="ORF">AC482_03135</name>
</gene>
<name>A0A0M0BR46_9ARCH</name>
<feature type="transmembrane region" description="Helical" evidence="9">
    <location>
        <begin position="362"/>
        <end position="388"/>
    </location>
</feature>
<dbReference type="GO" id="GO:0009678">
    <property type="term" value="F:diphosphate hydrolysis-driven proton transmembrane transporter activity"/>
    <property type="evidence" value="ECO:0007669"/>
    <property type="project" value="UniProtKB-UniRule"/>
</dbReference>
<dbReference type="GO" id="GO:0012505">
    <property type="term" value="C:endomembrane system"/>
    <property type="evidence" value="ECO:0007669"/>
    <property type="project" value="UniProtKB-SubCell"/>
</dbReference>
<sequence>MAMTLDPWLVAPLSAALSILVGVYLHRYVNRQDPGTERMRFVSGAIKAGSRAFLNRMFRTLGLFVGVMSVVLLLFLPKPIWATDNPVGNVVMTVAYLFGSGCSALAGWLGMDVATDANVRSANSARKGIRGAFLIAFRGGAVMGLSVIGLALLGVSVVYLLTGDPAIIAGFSFGASAMALFAKAGGGIYTKTADIGADLVGKVEMDLPEDDPRNPAVIADNVGDNVGDVAGMGSDLFDSYVASLLAVMLLGGVLGGRLVELPLVFAGLGCLASLVGVAFVRVGEGGDPGRVLNRGTYLTCVVYAALTLAASSLLGYNIRIWAASAVGLVAGVVIGITSDFFTSINRSPARKTAEAAVTGAAINIITGFSYGLLSVFPPLVGIALASLVSFSICRGIGPGFGVYGVGAAAFGMLSIVGMVVAGDSFGPIGDNAKGIAEQSGLEAEAVEILDRLDAAGNTSKAITKGFAIGAAGLTVISLLAAFREVAQVITGRAVSFDLMTPVVLLGALVGIAVPAVFSAQLMLGVGKNAFRMIEEVRRQFREIPGLREGREGVLPDYAACVDIATRGAIRELLPASLVAISSTLIVGFVFGVEALGGFLAGTIFSGLIFALLMANAGGLWDNAKKYIEEGALGGKGSETHKAAVIGDTVGDPFKDTAGPSLNTLITVISLVANVFLPLIILYALI</sequence>
<evidence type="ECO:0000256" key="5">
    <source>
        <dbReference type="ARBA" id="ARBA00022967"/>
    </source>
</evidence>
<accession>A0A0M0BR46</accession>
<evidence type="ECO:0000256" key="6">
    <source>
        <dbReference type="ARBA" id="ARBA00022989"/>
    </source>
</evidence>
<dbReference type="InterPro" id="IPR004131">
    <property type="entry name" value="PPase-energised_H-pump"/>
</dbReference>
<dbReference type="Proteomes" id="UP000037210">
    <property type="component" value="Unassembled WGS sequence"/>
</dbReference>
<feature type="transmembrane region" description="Helical" evidence="9">
    <location>
        <begin position="88"/>
        <end position="111"/>
    </location>
</feature>
<dbReference type="PANTHER" id="PTHR31998">
    <property type="entry name" value="K(+)-INSENSITIVE PYROPHOSPHATE-ENERGIZED PROTON PUMP"/>
    <property type="match status" value="1"/>
</dbReference>
<dbReference type="NCBIfam" id="NF001960">
    <property type="entry name" value="PRK00733.3-5"/>
    <property type="match status" value="1"/>
</dbReference>
<comment type="subcellular location">
    <subcellularLocation>
        <location evidence="9">Cell membrane</location>
        <topology evidence="9">Multi-pass membrane protein</topology>
    </subcellularLocation>
    <subcellularLocation>
        <location evidence="1">Endomembrane system</location>
        <topology evidence="1">Multi-pass membrane protein</topology>
    </subcellularLocation>
</comment>
<evidence type="ECO:0000256" key="1">
    <source>
        <dbReference type="ARBA" id="ARBA00004127"/>
    </source>
</evidence>
<dbReference type="AlphaFoldDB" id="A0A0M0BR46"/>
<keyword evidence="6 9" id="KW-1133">Transmembrane helix</keyword>
<keyword evidence="8 9" id="KW-0472">Membrane</keyword>
<evidence type="ECO:0000256" key="3">
    <source>
        <dbReference type="ARBA" id="ARBA00022692"/>
    </source>
</evidence>
<keyword evidence="9" id="KW-0375">Hydrogen ion transport</keyword>
<feature type="transmembrane region" description="Helical" evidence="9">
    <location>
        <begin position="166"/>
        <end position="182"/>
    </location>
</feature>
<organism evidence="10 11">
    <name type="scientific">miscellaneous Crenarchaeota group-15 archaeon DG-45</name>
    <dbReference type="NCBI Taxonomy" id="1685127"/>
    <lineage>
        <taxon>Archaea</taxon>
        <taxon>Candidatus Bathyarchaeota</taxon>
        <taxon>MCG-15</taxon>
    </lineage>
</organism>
<comment type="function">
    <text evidence="9">Proton pump that utilizes the energy of pyrophosphate hydrolysis as the driving force for proton movement across the membrane. Generates a proton motive force.</text>
</comment>
<feature type="transmembrane region" description="Helical" evidence="9">
    <location>
        <begin position="132"/>
        <end position="160"/>
    </location>
</feature>
<feature type="transmembrane region" description="Helical" evidence="9">
    <location>
        <begin position="264"/>
        <end position="283"/>
    </location>
</feature>
<evidence type="ECO:0000256" key="8">
    <source>
        <dbReference type="ARBA" id="ARBA00023136"/>
    </source>
</evidence>
<dbReference type="EMBL" id="LFWZ01000023">
    <property type="protein sequence ID" value="KON30716.1"/>
    <property type="molecule type" value="Genomic_DNA"/>
</dbReference>
<keyword evidence="2 9" id="KW-0813">Transport</keyword>
<dbReference type="HAMAP" id="MF_01129">
    <property type="entry name" value="PPase_energized_pump"/>
    <property type="match status" value="1"/>
</dbReference>
<dbReference type="EC" id="7.1.3.1" evidence="9"/>
<feature type="transmembrane region" description="Helical" evidence="9">
    <location>
        <begin position="400"/>
        <end position="421"/>
    </location>
</feature>
<comment type="caution">
    <text evidence="9">Lacks conserved residue(s) required for the propagation of feature annotation.</text>
</comment>
<feature type="transmembrane region" description="Helical" evidence="9">
    <location>
        <begin position="295"/>
        <end position="314"/>
    </location>
</feature>
<keyword evidence="4 9" id="KW-0460">Magnesium</keyword>
<keyword evidence="3 9" id="KW-0812">Transmembrane</keyword>
<dbReference type="NCBIfam" id="TIGR01104">
    <property type="entry name" value="V_PPase"/>
    <property type="match status" value="1"/>
</dbReference>
<evidence type="ECO:0000256" key="9">
    <source>
        <dbReference type="HAMAP-Rule" id="MF_01129"/>
    </source>
</evidence>
<feature type="transmembrane region" description="Helical" evidence="9">
    <location>
        <begin position="320"/>
        <end position="341"/>
    </location>
</feature>
<feature type="transmembrane region" description="Helical" evidence="9">
    <location>
        <begin position="461"/>
        <end position="482"/>
    </location>
</feature>
<reference evidence="10 11" key="1">
    <citation type="submission" date="2015-06" db="EMBL/GenBank/DDBJ databases">
        <title>New insights into the roles of widespread benthic archaea in carbon and nitrogen cycling.</title>
        <authorList>
            <person name="Lazar C.S."/>
            <person name="Baker B.J."/>
            <person name="Seitz K.W."/>
            <person name="Hyde A.S."/>
            <person name="Dick G.J."/>
            <person name="Hinrichs K.-U."/>
            <person name="Teske A.P."/>
        </authorList>
    </citation>
    <scope>NUCLEOTIDE SEQUENCE [LARGE SCALE GENOMIC DNA]</scope>
    <source>
        <strain evidence="10">DG-45</strain>
    </source>
</reference>
<feature type="site" description="Determinant of potassium independence" evidence="9">
    <location>
        <position position="460"/>
    </location>
</feature>
<keyword evidence="9" id="KW-1003">Cell membrane</keyword>
<dbReference type="GO" id="GO:0004427">
    <property type="term" value="F:inorganic diphosphate phosphatase activity"/>
    <property type="evidence" value="ECO:0007669"/>
    <property type="project" value="UniProtKB-UniRule"/>
</dbReference>
<dbReference type="GO" id="GO:0000287">
    <property type="term" value="F:magnesium ion binding"/>
    <property type="evidence" value="ECO:0007669"/>
    <property type="project" value="UniProtKB-UniRule"/>
</dbReference>
<evidence type="ECO:0000256" key="2">
    <source>
        <dbReference type="ARBA" id="ARBA00022448"/>
    </source>
</evidence>
<dbReference type="GO" id="GO:0005886">
    <property type="term" value="C:plasma membrane"/>
    <property type="evidence" value="ECO:0007669"/>
    <property type="project" value="UniProtKB-SubCell"/>
</dbReference>
<comment type="subunit">
    <text evidence="9">Homodimer.</text>
</comment>